<dbReference type="EMBL" id="AEBR01000054">
    <property type="protein sequence ID" value="EFM82772.1"/>
    <property type="molecule type" value="Genomic_DNA"/>
</dbReference>
<organism evidence="1 2">
    <name type="scientific">Enterococcus faecalis TX4248</name>
    <dbReference type="NCBI Taxonomy" id="749495"/>
    <lineage>
        <taxon>Bacteria</taxon>
        <taxon>Bacillati</taxon>
        <taxon>Bacillota</taxon>
        <taxon>Bacilli</taxon>
        <taxon>Lactobacillales</taxon>
        <taxon>Enterococcaceae</taxon>
        <taxon>Enterococcus</taxon>
    </lineage>
</organism>
<evidence type="ECO:0008006" key="3">
    <source>
        <dbReference type="Google" id="ProtNLM"/>
    </source>
</evidence>
<name>A0A125W5K3_ENTFL</name>
<comment type="caution">
    <text evidence="1">The sequence shown here is derived from an EMBL/GenBank/DDBJ whole genome shotgun (WGS) entry which is preliminary data.</text>
</comment>
<reference evidence="1 2" key="1">
    <citation type="submission" date="2010-07" db="EMBL/GenBank/DDBJ databases">
        <authorList>
            <person name="Sid Ahmed O."/>
        </authorList>
    </citation>
    <scope>NUCLEOTIDE SEQUENCE [LARGE SCALE GENOMIC DNA]</scope>
    <source>
        <strain evidence="1 2">TX4248</strain>
    </source>
</reference>
<protein>
    <recommendedName>
        <fullName evidence="3">Peptide chain release factor 2</fullName>
    </recommendedName>
</protein>
<evidence type="ECO:0000313" key="2">
    <source>
        <dbReference type="Proteomes" id="UP000004846"/>
    </source>
</evidence>
<dbReference type="AlphaFoldDB" id="A0A125W5K3"/>
<accession>A0A125W5K3</accession>
<evidence type="ECO:0000313" key="1">
    <source>
        <dbReference type="EMBL" id="EFM82772.1"/>
    </source>
</evidence>
<dbReference type="Proteomes" id="UP000004846">
    <property type="component" value="Unassembled WGS sequence"/>
</dbReference>
<proteinExistence type="predicted"/>
<gene>
    <name evidence="1" type="ORF">HMPREF9498_01710</name>
</gene>
<sequence length="40" mass="4815">MSRLCSFYHKEKEGIILENPEIRTLLDEMTQKITSFRRSL</sequence>
<dbReference type="HOGENOM" id="CLU_3289140_0_0_9"/>